<evidence type="ECO:0000313" key="3">
    <source>
        <dbReference type="Proteomes" id="UP000019384"/>
    </source>
</evidence>
<gene>
    <name evidence="2" type="ORF">KUCA_T00001390001</name>
</gene>
<evidence type="ECO:0000313" key="2">
    <source>
        <dbReference type="EMBL" id="CDK25420.1"/>
    </source>
</evidence>
<protein>
    <submittedName>
        <fullName evidence="2">Uncharacterized protein</fullName>
    </submittedName>
</protein>
<accession>W6MU42</accession>
<reference evidence="2" key="1">
    <citation type="submission" date="2013-12" db="EMBL/GenBank/DDBJ databases">
        <authorList>
            <person name="Genoscope - CEA"/>
        </authorList>
    </citation>
    <scope>NUCLEOTIDE SEQUENCE</scope>
    <source>
        <strain evidence="2">CBS 1993</strain>
    </source>
</reference>
<dbReference type="AlphaFoldDB" id="W6MU42"/>
<feature type="region of interest" description="Disordered" evidence="1">
    <location>
        <begin position="201"/>
        <end position="226"/>
    </location>
</feature>
<reference evidence="2" key="2">
    <citation type="submission" date="2014-02" db="EMBL/GenBank/DDBJ databases">
        <title>Complete DNA sequence of /Kuraishia capsulata/ illustrates novel genomic features among budding yeasts (/Saccharomycotina/).</title>
        <authorList>
            <person name="Morales L."/>
            <person name="Noel B."/>
            <person name="Porcel B."/>
            <person name="Marcet-Houben M."/>
            <person name="Hullo M-F."/>
            <person name="Sacerdot C."/>
            <person name="Tekaia F."/>
            <person name="Leh-Louis V."/>
            <person name="Despons L."/>
            <person name="Khanna V."/>
            <person name="Aury J-M."/>
            <person name="Barbe V."/>
            <person name="Couloux A."/>
            <person name="Labadie K."/>
            <person name="Pelletier E."/>
            <person name="Souciet J-L."/>
            <person name="Boekhout T."/>
            <person name="Gabaldon T."/>
            <person name="Wincker P."/>
            <person name="Dujon B."/>
        </authorList>
    </citation>
    <scope>NUCLEOTIDE SEQUENCE</scope>
    <source>
        <strain evidence="2">CBS 1993</strain>
    </source>
</reference>
<keyword evidence="3" id="KW-1185">Reference proteome</keyword>
<feature type="compositionally biased region" description="Polar residues" evidence="1">
    <location>
        <begin position="217"/>
        <end position="226"/>
    </location>
</feature>
<feature type="compositionally biased region" description="Low complexity" evidence="1">
    <location>
        <begin position="90"/>
        <end position="108"/>
    </location>
</feature>
<feature type="region of interest" description="Disordered" evidence="1">
    <location>
        <begin position="67"/>
        <end position="124"/>
    </location>
</feature>
<feature type="compositionally biased region" description="Polar residues" evidence="1">
    <location>
        <begin position="109"/>
        <end position="124"/>
    </location>
</feature>
<dbReference type="HOGENOM" id="CLU_551013_0_0_1"/>
<sequence>MNERLNKTQFQFQDEQQPMMAEITGKKRRGRLPKKVIEGTQIRMNQLPMASFNITSSASMNSAAALRNGAPNTLSPVMKVSPERSRGRRPSMASTATASSRSNSARSTPQSAARTETKTSPITPTVMASKTHAKLATVLNSLTPTIPNRDLSVVYEGRDEERTPGLLLPLQLQPPQLTHQNGYLHVDPSMLLPSPMVKKRKTSFHSPSIHQQHHPGSAQSTQSSETTYMETLASSPYYSPLTPTSHFSNVIRSSPMYNAYYNLPTTPVMRRNFDEMNVGGVHGHGDVVQLSVKPIKFEDIIKTPRGGVKIRESFHSNDPNMLITPLRADTQTQKQTTQPQILPQQQYHHHLQVHQTKALQADSQQRRRSSKPMLPVRLSLEVDSSGKAIIKRKSKSFSWTLHPQRKHHHHVRNASTRSDGFLQSPKVLKLGSDPVLTTVASMEIDDYNSSKSLKEYVQSTVAEGNMESMTGFGEAVSDEEDDICDARSALIDALA</sequence>
<dbReference type="OrthoDB" id="3993074at2759"/>
<organism evidence="2 3">
    <name type="scientific">Kuraishia capsulata CBS 1993</name>
    <dbReference type="NCBI Taxonomy" id="1382522"/>
    <lineage>
        <taxon>Eukaryota</taxon>
        <taxon>Fungi</taxon>
        <taxon>Dikarya</taxon>
        <taxon>Ascomycota</taxon>
        <taxon>Saccharomycotina</taxon>
        <taxon>Pichiomycetes</taxon>
        <taxon>Pichiales</taxon>
        <taxon>Pichiaceae</taxon>
        <taxon>Kuraishia</taxon>
    </lineage>
</organism>
<dbReference type="GeneID" id="34518820"/>
<dbReference type="RefSeq" id="XP_022457432.1">
    <property type="nucleotide sequence ID" value="XM_022603563.1"/>
</dbReference>
<dbReference type="Proteomes" id="UP000019384">
    <property type="component" value="Unassembled WGS sequence"/>
</dbReference>
<dbReference type="EMBL" id="HG793126">
    <property type="protein sequence ID" value="CDK25420.1"/>
    <property type="molecule type" value="Genomic_DNA"/>
</dbReference>
<name>W6MU42_9ASCO</name>
<proteinExistence type="predicted"/>
<evidence type="ECO:0000256" key="1">
    <source>
        <dbReference type="SAM" id="MobiDB-lite"/>
    </source>
</evidence>